<dbReference type="InterPro" id="IPR008266">
    <property type="entry name" value="Tyr_kinase_AS"/>
</dbReference>
<organism evidence="20 21">
    <name type="scientific">Penicillium salamii</name>
    <dbReference type="NCBI Taxonomy" id="1612424"/>
    <lineage>
        <taxon>Eukaryota</taxon>
        <taxon>Fungi</taxon>
        <taxon>Dikarya</taxon>
        <taxon>Ascomycota</taxon>
        <taxon>Pezizomycotina</taxon>
        <taxon>Eurotiomycetes</taxon>
        <taxon>Eurotiomycetidae</taxon>
        <taxon>Eurotiales</taxon>
        <taxon>Aspergillaceae</taxon>
        <taxon>Penicillium</taxon>
    </lineage>
</organism>
<dbReference type="GO" id="GO:0016491">
    <property type="term" value="F:oxidoreductase activity"/>
    <property type="evidence" value="ECO:0007669"/>
    <property type="project" value="UniProtKB-KW"/>
</dbReference>
<dbReference type="InterPro" id="IPR051334">
    <property type="entry name" value="SRPK"/>
</dbReference>
<evidence type="ECO:0000256" key="1">
    <source>
        <dbReference type="ARBA" id="ARBA00003747"/>
    </source>
</evidence>
<dbReference type="GO" id="GO:0004674">
    <property type="term" value="F:protein serine/threonine kinase activity"/>
    <property type="evidence" value="ECO:0007669"/>
    <property type="project" value="UniProtKB-KW"/>
</dbReference>
<dbReference type="Gene3D" id="1.10.510.10">
    <property type="entry name" value="Transferase(Phosphotransferase) domain 1"/>
    <property type="match status" value="1"/>
</dbReference>
<dbReference type="Gene3D" id="3.60.130.10">
    <property type="entry name" value="Clavaminate synthase-like"/>
    <property type="match status" value="1"/>
</dbReference>
<feature type="domain" description="Protein kinase" evidence="19">
    <location>
        <begin position="322"/>
        <end position="487"/>
    </location>
</feature>
<dbReference type="Gene3D" id="3.30.200.20">
    <property type="entry name" value="Phosphorylase Kinase, domain 1"/>
    <property type="match status" value="1"/>
</dbReference>
<comment type="subunit">
    <text evidence="3">Component of the EKC/KEOPS complex composed of at least BUD32, CGI121, GON7, KAE1 and PCC1; the whole complex dimerizes.</text>
</comment>
<evidence type="ECO:0000313" key="21">
    <source>
        <dbReference type="Proteomes" id="UP001152592"/>
    </source>
</evidence>
<comment type="catalytic activity">
    <reaction evidence="17">
        <text>L-seryl-[protein] + ATP = O-phospho-L-seryl-[protein] + ADP + H(+)</text>
        <dbReference type="Rhea" id="RHEA:17989"/>
        <dbReference type="Rhea" id="RHEA-COMP:9863"/>
        <dbReference type="Rhea" id="RHEA-COMP:11604"/>
        <dbReference type="ChEBI" id="CHEBI:15378"/>
        <dbReference type="ChEBI" id="CHEBI:29999"/>
        <dbReference type="ChEBI" id="CHEBI:30616"/>
        <dbReference type="ChEBI" id="CHEBI:83421"/>
        <dbReference type="ChEBI" id="CHEBI:456216"/>
        <dbReference type="EC" id="2.7.11.1"/>
    </reaction>
</comment>
<dbReference type="GO" id="GO:0005634">
    <property type="term" value="C:nucleus"/>
    <property type="evidence" value="ECO:0007669"/>
    <property type="project" value="TreeGrafter"/>
</dbReference>
<keyword evidence="12" id="KW-0158">Chromosome</keyword>
<evidence type="ECO:0000256" key="10">
    <source>
        <dbReference type="ARBA" id="ARBA00022777"/>
    </source>
</evidence>
<dbReference type="AlphaFoldDB" id="A0A9W4JSL1"/>
<dbReference type="PROSITE" id="PS00109">
    <property type="entry name" value="PROTEIN_KINASE_TYR"/>
    <property type="match status" value="1"/>
</dbReference>
<comment type="function">
    <text evidence="1">Component of the EKC/KEOPS complex that is required for the formation of a threonylcarbamoyl group on adenosine at position 37 (t(6)A37) in tRNAs that read codons beginning with adenine. The complex is probably involved in the transfer of the threonylcarbamoyl moiety of threonylcarbamoyl-AMP (TC-AMP) to the N6 group of A37. BUD32 has ATPase activity in the context of the EKC/KEOPS complex and likely plays a supporting role to the catalytic subunit KAE1. The EKC/KEOPS complex also promotes both telomere uncapping and telomere elongation. The complex is required for efficient recruitment of transcriptional coactivators.</text>
</comment>
<dbReference type="InterPro" id="IPR003819">
    <property type="entry name" value="TauD/TfdA-like"/>
</dbReference>
<evidence type="ECO:0000256" key="8">
    <source>
        <dbReference type="ARBA" id="ARBA00022679"/>
    </source>
</evidence>
<dbReference type="InterPro" id="IPR000719">
    <property type="entry name" value="Prot_kinase_dom"/>
</dbReference>
<evidence type="ECO:0000256" key="3">
    <source>
        <dbReference type="ARBA" id="ARBA00011534"/>
    </source>
</evidence>
<evidence type="ECO:0000313" key="20">
    <source>
        <dbReference type="EMBL" id="CAG8409164.1"/>
    </source>
</evidence>
<evidence type="ECO:0000256" key="13">
    <source>
        <dbReference type="ARBA" id="ARBA00023002"/>
    </source>
</evidence>
<evidence type="ECO:0000256" key="7">
    <source>
        <dbReference type="ARBA" id="ARBA00022527"/>
    </source>
</evidence>
<keyword evidence="9" id="KW-0547">Nucleotide-binding</keyword>
<dbReference type="GO" id="GO:0050684">
    <property type="term" value="P:regulation of mRNA processing"/>
    <property type="evidence" value="ECO:0007669"/>
    <property type="project" value="TreeGrafter"/>
</dbReference>
<dbReference type="EC" id="2.7.11.1" evidence="4"/>
<dbReference type="Proteomes" id="UP001152592">
    <property type="component" value="Unassembled WGS sequence"/>
</dbReference>
<keyword evidence="8" id="KW-0808">Transferase</keyword>
<keyword evidence="13" id="KW-0560">Oxidoreductase</keyword>
<evidence type="ECO:0000256" key="6">
    <source>
        <dbReference type="ARBA" id="ARBA00019973"/>
    </source>
</evidence>
<dbReference type="PANTHER" id="PTHR47634:SF9">
    <property type="entry name" value="PROTEIN KINASE DOMAIN-CONTAINING PROTEIN-RELATED"/>
    <property type="match status" value="1"/>
</dbReference>
<evidence type="ECO:0000256" key="18">
    <source>
        <dbReference type="SAM" id="MobiDB-lite"/>
    </source>
</evidence>
<evidence type="ECO:0000256" key="17">
    <source>
        <dbReference type="ARBA" id="ARBA00048679"/>
    </source>
</evidence>
<evidence type="ECO:0000256" key="11">
    <source>
        <dbReference type="ARBA" id="ARBA00022840"/>
    </source>
</evidence>
<feature type="region of interest" description="Disordered" evidence="18">
    <location>
        <begin position="110"/>
        <end position="138"/>
    </location>
</feature>
<reference evidence="20" key="1">
    <citation type="submission" date="2021-07" db="EMBL/GenBank/DDBJ databases">
        <authorList>
            <person name="Branca A.L. A."/>
        </authorList>
    </citation>
    <scope>NUCLEOTIDE SEQUENCE</scope>
</reference>
<evidence type="ECO:0000256" key="15">
    <source>
        <dbReference type="ARBA" id="ARBA00033194"/>
    </source>
</evidence>
<dbReference type="InterPro" id="IPR011009">
    <property type="entry name" value="Kinase-like_dom_sf"/>
</dbReference>
<evidence type="ECO:0000259" key="19">
    <source>
        <dbReference type="PROSITE" id="PS50011"/>
    </source>
</evidence>
<evidence type="ECO:0000256" key="2">
    <source>
        <dbReference type="ARBA" id="ARBA00004574"/>
    </source>
</evidence>
<dbReference type="GO" id="GO:0000245">
    <property type="term" value="P:spliceosomal complex assembly"/>
    <property type="evidence" value="ECO:0007669"/>
    <property type="project" value="TreeGrafter"/>
</dbReference>
<dbReference type="SUPFAM" id="SSF56112">
    <property type="entry name" value="Protein kinase-like (PK-like)"/>
    <property type="match status" value="1"/>
</dbReference>
<dbReference type="Pfam" id="PF02668">
    <property type="entry name" value="TauD"/>
    <property type="match status" value="1"/>
</dbReference>
<dbReference type="EMBL" id="CAJVPD010000263">
    <property type="protein sequence ID" value="CAG8409164.1"/>
    <property type="molecule type" value="Genomic_DNA"/>
</dbReference>
<dbReference type="SMART" id="SM00220">
    <property type="entry name" value="S_TKc"/>
    <property type="match status" value="1"/>
</dbReference>
<sequence length="487" mass="55204">MPKLAHRPLACLSIRSWHIPRSTARFSARVQELDANELESSRSPSYVGQVHEILQSHGLLKINLKFPDESSSYLTQLISALSTSHGHGVPITHSSSRGWFWEVRPQSTAASASKSETSPPQNAPARSETSESFPWHTDCSYEESPPRFFALQVLHADACGGGTLSVMELSRLLPLLSATARKYLSRAEYRIAVPPEFIKKDDQRSIIGSLLTNPDDGLRFREDIITPLTPSAGQAFEELKSMLRSPEARSSTIPLSPEVLPSGSIVLVENRRWLHARNEVRDPMRHLRRVRWDARPFAETIPGYVASRYYPNQIGEIIKNRYQVVGKLGFGATSTVWLARDMEYRRYVTLKIFIKSTSLGQQLDDELNIYKRIGGTSQSHPGHKYVRSQIHRCLVHPPLWESVLAFLHRNPIRRLPTPVLVVVLHRLFLALDYLHTKCKIIHTDIRADNIMFSIADDSVFSDFEENELQDPSPKGVRWKVNLHFPGT</sequence>
<name>A0A9W4JSL1_9EURO</name>
<comment type="subcellular location">
    <subcellularLocation>
        <location evidence="2">Chromosome</location>
        <location evidence="2">Telomere</location>
    </subcellularLocation>
</comment>
<dbReference type="GO" id="GO:0005524">
    <property type="term" value="F:ATP binding"/>
    <property type="evidence" value="ECO:0007669"/>
    <property type="project" value="UniProtKB-KW"/>
</dbReference>
<keyword evidence="10" id="KW-0418">Kinase</keyword>
<dbReference type="SUPFAM" id="SSF51197">
    <property type="entry name" value="Clavaminate synthase-like"/>
    <property type="match status" value="1"/>
</dbReference>
<dbReference type="GO" id="GO:0000781">
    <property type="term" value="C:chromosome, telomeric region"/>
    <property type="evidence" value="ECO:0007669"/>
    <property type="project" value="UniProtKB-SubCell"/>
</dbReference>
<evidence type="ECO:0000256" key="16">
    <source>
        <dbReference type="ARBA" id="ARBA00047899"/>
    </source>
</evidence>
<evidence type="ECO:0000256" key="14">
    <source>
        <dbReference type="ARBA" id="ARBA00030980"/>
    </source>
</evidence>
<protein>
    <recommendedName>
        <fullName evidence="6">EKC/KEOPS complex subunit BUD32</fullName>
        <ecNumber evidence="4">2.7.11.1</ecNumber>
    </recommendedName>
    <alternativeName>
        <fullName evidence="14 15">Atypical Serine/threonine protein kinase BUD32</fullName>
    </alternativeName>
    <alternativeName>
        <fullName evidence="5">EKC/KEOPS complex subunit bud32</fullName>
    </alternativeName>
</protein>
<accession>A0A9W4JSL1</accession>
<evidence type="ECO:0000256" key="12">
    <source>
        <dbReference type="ARBA" id="ARBA00022895"/>
    </source>
</evidence>
<keyword evidence="7" id="KW-0723">Serine/threonine-protein kinase</keyword>
<keyword evidence="12" id="KW-0779">Telomere</keyword>
<comment type="catalytic activity">
    <reaction evidence="16">
        <text>L-threonyl-[protein] + ATP = O-phospho-L-threonyl-[protein] + ADP + H(+)</text>
        <dbReference type="Rhea" id="RHEA:46608"/>
        <dbReference type="Rhea" id="RHEA-COMP:11060"/>
        <dbReference type="Rhea" id="RHEA-COMP:11605"/>
        <dbReference type="ChEBI" id="CHEBI:15378"/>
        <dbReference type="ChEBI" id="CHEBI:30013"/>
        <dbReference type="ChEBI" id="CHEBI:30616"/>
        <dbReference type="ChEBI" id="CHEBI:61977"/>
        <dbReference type="ChEBI" id="CHEBI:456216"/>
        <dbReference type="EC" id="2.7.11.1"/>
    </reaction>
</comment>
<proteinExistence type="predicted"/>
<comment type="caution">
    <text evidence="20">The sequence shown here is derived from an EMBL/GenBank/DDBJ whole genome shotgun (WGS) entry which is preliminary data.</text>
</comment>
<dbReference type="InterPro" id="IPR042098">
    <property type="entry name" value="TauD-like_sf"/>
</dbReference>
<evidence type="ECO:0000256" key="9">
    <source>
        <dbReference type="ARBA" id="ARBA00022741"/>
    </source>
</evidence>
<dbReference type="OrthoDB" id="5397087at2759"/>
<evidence type="ECO:0000256" key="4">
    <source>
        <dbReference type="ARBA" id="ARBA00012513"/>
    </source>
</evidence>
<dbReference type="Pfam" id="PF00069">
    <property type="entry name" value="Pkinase"/>
    <property type="match status" value="1"/>
</dbReference>
<evidence type="ECO:0000256" key="5">
    <source>
        <dbReference type="ARBA" id="ARBA00013948"/>
    </source>
</evidence>
<dbReference type="PANTHER" id="PTHR47634">
    <property type="entry name" value="PROTEIN KINASE DOMAIN-CONTAINING PROTEIN-RELATED"/>
    <property type="match status" value="1"/>
</dbReference>
<gene>
    <name evidence="20" type="ORF">PSALAMII_LOCUS8509</name>
</gene>
<dbReference type="PROSITE" id="PS50011">
    <property type="entry name" value="PROTEIN_KINASE_DOM"/>
    <property type="match status" value="1"/>
</dbReference>
<keyword evidence="11" id="KW-0067">ATP-binding</keyword>
<dbReference type="GO" id="GO:0005737">
    <property type="term" value="C:cytoplasm"/>
    <property type="evidence" value="ECO:0007669"/>
    <property type="project" value="TreeGrafter"/>
</dbReference>